<dbReference type="PANTHER" id="PTHR34473:SF2">
    <property type="entry name" value="UPF0699 TRANSMEMBRANE PROTEIN YDBT"/>
    <property type="match status" value="1"/>
</dbReference>
<feature type="domain" description="YdbS-like PH" evidence="2">
    <location>
        <begin position="77"/>
        <end position="149"/>
    </location>
</feature>
<organism evidence="3 4">
    <name type="scientific">Staphylococcus chromogenes</name>
    <name type="common">Staphylococcus hyicus subsp. chromogenes</name>
    <dbReference type="NCBI Taxonomy" id="46126"/>
    <lineage>
        <taxon>Bacteria</taxon>
        <taxon>Bacillati</taxon>
        <taxon>Bacillota</taxon>
        <taxon>Bacilli</taxon>
        <taxon>Bacillales</taxon>
        <taxon>Staphylococcaceae</taxon>
        <taxon>Staphylococcus</taxon>
    </lineage>
</organism>
<accession>A0AAE5W862</accession>
<dbReference type="InterPro" id="IPR005182">
    <property type="entry name" value="YdbS-like_PH"/>
</dbReference>
<name>A0AAE5W862_STACR</name>
<dbReference type="AlphaFoldDB" id="A0AAE5W862"/>
<proteinExistence type="predicted"/>
<evidence type="ECO:0000259" key="2">
    <source>
        <dbReference type="Pfam" id="PF03703"/>
    </source>
</evidence>
<dbReference type="Pfam" id="PF03703">
    <property type="entry name" value="bPH_2"/>
    <property type="match status" value="1"/>
</dbReference>
<dbReference type="EMBL" id="PZBZ01000036">
    <property type="protein sequence ID" value="PTG13474.1"/>
    <property type="molecule type" value="Genomic_DNA"/>
</dbReference>
<evidence type="ECO:0000256" key="1">
    <source>
        <dbReference type="SAM" id="Phobius"/>
    </source>
</evidence>
<evidence type="ECO:0000313" key="4">
    <source>
        <dbReference type="Proteomes" id="UP000242704"/>
    </source>
</evidence>
<keyword evidence="1" id="KW-1133">Transmembrane helix</keyword>
<keyword evidence="1" id="KW-0472">Membrane</keyword>
<comment type="caution">
    <text evidence="3">The sequence shown here is derived from an EMBL/GenBank/DDBJ whole genome shotgun (WGS) entry which is preliminary data.</text>
</comment>
<reference evidence="3 4" key="1">
    <citation type="journal article" date="2016" name="Front. Microbiol.">
        <title>Comprehensive Phylogenetic Analysis of Bovine Non-aureus Staphylococci Species Based on Whole-Genome Sequencing.</title>
        <authorList>
            <person name="Naushad S."/>
            <person name="Barkema H.W."/>
            <person name="Luby C."/>
            <person name="Condas L.A."/>
            <person name="Nobrega D.B."/>
            <person name="Carson D.A."/>
            <person name="De Buck J."/>
        </authorList>
    </citation>
    <scope>NUCLEOTIDE SEQUENCE [LARGE SCALE GENOMIC DNA]</scope>
    <source>
        <strain evidence="3 4">SNUC 505</strain>
    </source>
</reference>
<evidence type="ECO:0000313" key="3">
    <source>
        <dbReference type="EMBL" id="PTG13474.1"/>
    </source>
</evidence>
<sequence length="179" mass="20884">MVFEGGDVMNRMHQDGLKVLRIKGIIYSLILILIFIGEMVAAYFFEWPNQMNLGIISVVLIVLIPLVFVFLIPKYRYAHFKYQYDTYGVFIQNGICFIKQYRVPLYRVQNIEIEEGWLMRRFHLANIELSTAGGNVSIELIHKTQAQKLNVFVKQHGMMETYDASEENENPNDENEAKI</sequence>
<dbReference type="Proteomes" id="UP000242704">
    <property type="component" value="Unassembled WGS sequence"/>
</dbReference>
<feature type="transmembrane region" description="Helical" evidence="1">
    <location>
        <begin position="25"/>
        <end position="45"/>
    </location>
</feature>
<dbReference type="PANTHER" id="PTHR34473">
    <property type="entry name" value="UPF0699 TRANSMEMBRANE PROTEIN YDBS"/>
    <property type="match status" value="1"/>
</dbReference>
<protein>
    <recommendedName>
        <fullName evidence="2">YdbS-like PH domain-containing protein</fullName>
    </recommendedName>
</protein>
<keyword evidence="1" id="KW-0812">Transmembrane</keyword>
<gene>
    <name evidence="3" type="ORF">BU653_07485</name>
</gene>
<feature type="transmembrane region" description="Helical" evidence="1">
    <location>
        <begin position="51"/>
        <end position="72"/>
    </location>
</feature>